<name>A0AA38R6R5_9PEZI</name>
<dbReference type="SUPFAM" id="SSF51735">
    <property type="entry name" value="NAD(P)-binding Rossmann-fold domains"/>
    <property type="match status" value="1"/>
</dbReference>
<dbReference type="InterPro" id="IPR002347">
    <property type="entry name" value="SDR_fam"/>
</dbReference>
<dbReference type="AlphaFoldDB" id="A0AA38R6R5"/>
<evidence type="ECO:0000313" key="1">
    <source>
        <dbReference type="EMBL" id="KAJ9136857.1"/>
    </source>
</evidence>
<keyword evidence="2" id="KW-1185">Reference proteome</keyword>
<dbReference type="EMBL" id="JANBVO010000037">
    <property type="protein sequence ID" value="KAJ9136857.1"/>
    <property type="molecule type" value="Genomic_DNA"/>
</dbReference>
<organism evidence="1 2">
    <name type="scientific">Pleurostoma richardsiae</name>
    <dbReference type="NCBI Taxonomy" id="41990"/>
    <lineage>
        <taxon>Eukaryota</taxon>
        <taxon>Fungi</taxon>
        <taxon>Dikarya</taxon>
        <taxon>Ascomycota</taxon>
        <taxon>Pezizomycotina</taxon>
        <taxon>Sordariomycetes</taxon>
        <taxon>Sordariomycetidae</taxon>
        <taxon>Calosphaeriales</taxon>
        <taxon>Pleurostomataceae</taxon>
        <taxon>Pleurostoma</taxon>
    </lineage>
</organism>
<dbReference type="Proteomes" id="UP001174694">
    <property type="component" value="Unassembled WGS sequence"/>
</dbReference>
<dbReference type="InterPro" id="IPR036291">
    <property type="entry name" value="NAD(P)-bd_dom_sf"/>
</dbReference>
<comment type="caution">
    <text evidence="1">The sequence shown here is derived from an EMBL/GenBank/DDBJ whole genome shotgun (WGS) entry which is preliminary data.</text>
</comment>
<accession>A0AA38R6R5</accession>
<sequence length="155" mass="17373">MTATFDAFSAPDILVNNEIDFTDSGSAVFTQKLLRAKGQDRSAVVLNVFTMNTHVHFPLLGWSGYPASKMAQLRFFGTVRFEHLEVRFVSIYPGSVQTDGFGKTGAKDLPGEEAEFLQSRFVWCGWDIVELDANKEQIIKEDLLLLLIEGFDKGF</sequence>
<evidence type="ECO:0000313" key="2">
    <source>
        <dbReference type="Proteomes" id="UP001174694"/>
    </source>
</evidence>
<reference evidence="1" key="1">
    <citation type="submission" date="2022-07" db="EMBL/GenBank/DDBJ databases">
        <title>Fungi with potential for degradation of polypropylene.</title>
        <authorList>
            <person name="Gostincar C."/>
        </authorList>
    </citation>
    <scope>NUCLEOTIDE SEQUENCE</scope>
    <source>
        <strain evidence="1">EXF-13308</strain>
    </source>
</reference>
<dbReference type="Pfam" id="PF00106">
    <property type="entry name" value="adh_short"/>
    <property type="match status" value="1"/>
</dbReference>
<gene>
    <name evidence="1" type="ORF">NKR23_g9492</name>
</gene>
<protein>
    <submittedName>
        <fullName evidence="1">Uncharacterized protein</fullName>
    </submittedName>
</protein>
<proteinExistence type="predicted"/>
<dbReference type="Gene3D" id="3.40.50.720">
    <property type="entry name" value="NAD(P)-binding Rossmann-like Domain"/>
    <property type="match status" value="1"/>
</dbReference>